<evidence type="ECO:0000313" key="2">
    <source>
        <dbReference type="Proteomes" id="UP001331561"/>
    </source>
</evidence>
<reference evidence="1 2" key="1">
    <citation type="submission" date="2024-01" db="EMBL/GenBank/DDBJ databases">
        <title>Uliginosibacterium soil sp. nov.</title>
        <authorList>
            <person name="Lv Y."/>
        </authorList>
    </citation>
    <scope>NUCLEOTIDE SEQUENCE [LARGE SCALE GENOMIC DNA]</scope>
    <source>
        <strain evidence="1 2">H3</strain>
    </source>
</reference>
<organism evidence="1 2">
    <name type="scientific">Uliginosibacterium silvisoli</name>
    <dbReference type="NCBI Taxonomy" id="3114758"/>
    <lineage>
        <taxon>Bacteria</taxon>
        <taxon>Pseudomonadati</taxon>
        <taxon>Pseudomonadota</taxon>
        <taxon>Betaproteobacteria</taxon>
        <taxon>Rhodocyclales</taxon>
        <taxon>Zoogloeaceae</taxon>
        <taxon>Uliginosibacterium</taxon>
    </lineage>
</organism>
<dbReference type="Proteomes" id="UP001331561">
    <property type="component" value="Unassembled WGS sequence"/>
</dbReference>
<evidence type="ECO:0000313" key="1">
    <source>
        <dbReference type="EMBL" id="MEC5384209.1"/>
    </source>
</evidence>
<name>A0ABU6JY39_9RHOO</name>
<dbReference type="RefSeq" id="WP_327597192.1">
    <property type="nucleotide sequence ID" value="NZ_JAYXHS010000001.1"/>
</dbReference>
<proteinExistence type="predicted"/>
<accession>A0ABU6JY39</accession>
<gene>
    <name evidence="1" type="ORF">VVD49_00670</name>
</gene>
<keyword evidence="2" id="KW-1185">Reference proteome</keyword>
<sequence length="102" mass="11148">MFDVEIFYKTELGRMAVSDRSYGLQQRMRAALILIDGKTPWVTLQSMLKPLGDPADIVENLSQLGLLESDHQLPPMPVIQPGTAVFSMPASTGPMSTNAASR</sequence>
<protein>
    <submittedName>
        <fullName evidence="1">Uncharacterized protein</fullName>
    </submittedName>
</protein>
<comment type="caution">
    <text evidence="1">The sequence shown here is derived from an EMBL/GenBank/DDBJ whole genome shotgun (WGS) entry which is preliminary data.</text>
</comment>
<dbReference type="EMBL" id="JAYXHS010000001">
    <property type="protein sequence ID" value="MEC5384209.1"/>
    <property type="molecule type" value="Genomic_DNA"/>
</dbReference>